<dbReference type="PROSITE" id="PS50250">
    <property type="entry name" value="PCI"/>
    <property type="match status" value="1"/>
</dbReference>
<comment type="caution">
    <text evidence="5">The sequence shown here is derived from an EMBL/GenBank/DDBJ whole genome shotgun (WGS) entry which is preliminary data.</text>
</comment>
<keyword evidence="6" id="KW-1185">Reference proteome</keyword>
<keyword evidence="2" id="KW-0736">Signalosome</keyword>
<feature type="region of interest" description="Disordered" evidence="3">
    <location>
        <begin position="242"/>
        <end position="279"/>
    </location>
</feature>
<dbReference type="OrthoDB" id="10265275at2759"/>
<sequence length="279" mass="30283">MESDAKMQQYLLLAKSARGRALCELINKATAEPGLFAFGELLDTPSIAELRQGEHAPFVMLLELFCYGTWPDYADHQARLPPLNEQQQLKLKQLTIISLATEEKTLPYDRLMTVLGISSVRELEDFLIAHCFYSGALRGKLDQAARSLQVHQALSRDVRPERLPRLAAALDSWLATATGLLGLLDANMTAATVGTEAAKAHKAALDKRQDELRRNIKAELDLRGAHGQDLLLDEAFDGMDQDGGGYGGFIPPGPGAGGGGGAGRPKRVRGKRGWQEGAP</sequence>
<evidence type="ECO:0000313" key="5">
    <source>
        <dbReference type="EMBL" id="GBF99519.1"/>
    </source>
</evidence>
<dbReference type="InterPro" id="IPR045237">
    <property type="entry name" value="COPS7/eIF3m"/>
</dbReference>
<evidence type="ECO:0000256" key="1">
    <source>
        <dbReference type="ARBA" id="ARBA00008482"/>
    </source>
</evidence>
<evidence type="ECO:0000256" key="3">
    <source>
        <dbReference type="SAM" id="MobiDB-lite"/>
    </source>
</evidence>
<dbReference type="Proteomes" id="UP000247498">
    <property type="component" value="Unassembled WGS sequence"/>
</dbReference>
<feature type="compositionally biased region" description="Gly residues" evidence="3">
    <location>
        <begin position="242"/>
        <end position="263"/>
    </location>
</feature>
<dbReference type="PANTHER" id="PTHR15350:SF5">
    <property type="entry name" value="COP9 SIGNALOSOME COMPLEX SUBUNIT 7"/>
    <property type="match status" value="1"/>
</dbReference>
<protein>
    <submittedName>
        <fullName evidence="5">COP9 signalosome complex subunit</fullName>
    </submittedName>
</protein>
<name>A0A2V0PIY8_9CHLO</name>
<dbReference type="Pfam" id="PF22061">
    <property type="entry name" value="CSN7_HB_subdom"/>
    <property type="match status" value="1"/>
</dbReference>
<dbReference type="GO" id="GO:0008180">
    <property type="term" value="C:COP9 signalosome"/>
    <property type="evidence" value="ECO:0007669"/>
    <property type="project" value="UniProtKB-KW"/>
</dbReference>
<dbReference type="InParanoid" id="A0A2V0PIY8"/>
<dbReference type="SMART" id="SM00088">
    <property type="entry name" value="PINT"/>
    <property type="match status" value="1"/>
</dbReference>
<dbReference type="FunCoup" id="A0A2V0PIY8">
    <property type="interactions" value="1982"/>
</dbReference>
<gene>
    <name evidence="5" type="ORF">Rsub_11953</name>
</gene>
<dbReference type="AlphaFoldDB" id="A0A2V0PIY8"/>
<dbReference type="STRING" id="307507.A0A2V0PIY8"/>
<dbReference type="Pfam" id="PF01399">
    <property type="entry name" value="PCI"/>
    <property type="match status" value="1"/>
</dbReference>
<comment type="similarity">
    <text evidence="1">Belongs to the CSN7/EIF3M family. CSN7 subfamily.</text>
</comment>
<dbReference type="EMBL" id="BDRX01000161">
    <property type="protein sequence ID" value="GBF99519.1"/>
    <property type="molecule type" value="Genomic_DNA"/>
</dbReference>
<proteinExistence type="inferred from homology"/>
<reference evidence="5 6" key="1">
    <citation type="journal article" date="2018" name="Sci. Rep.">
        <title>Raphidocelis subcapitata (=Pseudokirchneriella subcapitata) provides an insight into genome evolution and environmental adaptations in the Sphaeropleales.</title>
        <authorList>
            <person name="Suzuki S."/>
            <person name="Yamaguchi H."/>
            <person name="Nakajima N."/>
            <person name="Kawachi M."/>
        </authorList>
    </citation>
    <scope>NUCLEOTIDE SEQUENCE [LARGE SCALE GENOMIC DNA]</scope>
    <source>
        <strain evidence="5 6">NIES-35</strain>
    </source>
</reference>
<evidence type="ECO:0000256" key="2">
    <source>
        <dbReference type="ARBA" id="ARBA00022790"/>
    </source>
</evidence>
<evidence type="ECO:0000313" key="6">
    <source>
        <dbReference type="Proteomes" id="UP000247498"/>
    </source>
</evidence>
<accession>A0A2V0PIY8</accession>
<organism evidence="5 6">
    <name type="scientific">Raphidocelis subcapitata</name>
    <dbReference type="NCBI Taxonomy" id="307507"/>
    <lineage>
        <taxon>Eukaryota</taxon>
        <taxon>Viridiplantae</taxon>
        <taxon>Chlorophyta</taxon>
        <taxon>core chlorophytes</taxon>
        <taxon>Chlorophyceae</taxon>
        <taxon>CS clade</taxon>
        <taxon>Sphaeropleales</taxon>
        <taxon>Selenastraceae</taxon>
        <taxon>Raphidocelis</taxon>
    </lineage>
</organism>
<dbReference type="InterPro" id="IPR000717">
    <property type="entry name" value="PCI_dom"/>
</dbReference>
<evidence type="ECO:0000259" key="4">
    <source>
        <dbReference type="PROSITE" id="PS50250"/>
    </source>
</evidence>
<dbReference type="PANTHER" id="PTHR15350">
    <property type="entry name" value="COP9 SIGNALOSOME COMPLEX SUBUNIT 7/DENDRITIC CELL PROTEIN GA17"/>
    <property type="match status" value="1"/>
</dbReference>
<feature type="domain" description="PCI" evidence="4">
    <location>
        <begin position="1"/>
        <end position="155"/>
    </location>
</feature>